<reference evidence="2" key="1">
    <citation type="submission" date="2021-03" db="EMBL/GenBank/DDBJ databases">
        <title>Evolutionary innovations through gain and loss of genes in the ectomycorrhizal Boletales.</title>
        <authorList>
            <person name="Wu G."/>
            <person name="Miyauchi S."/>
            <person name="Morin E."/>
            <person name="Yang Z.-L."/>
            <person name="Xu J."/>
            <person name="Martin F.M."/>
        </authorList>
    </citation>
    <scope>NUCLEOTIDE SEQUENCE</scope>
    <source>
        <strain evidence="2">BR01</strain>
    </source>
</reference>
<protein>
    <recommendedName>
        <fullName evidence="1">DUF6606 domain-containing protein</fullName>
    </recommendedName>
</protein>
<dbReference type="AlphaFoldDB" id="A0A8I2YNJ8"/>
<organism evidence="2 3">
    <name type="scientific">Boletus reticuloceps</name>
    <dbReference type="NCBI Taxonomy" id="495285"/>
    <lineage>
        <taxon>Eukaryota</taxon>
        <taxon>Fungi</taxon>
        <taxon>Dikarya</taxon>
        <taxon>Basidiomycota</taxon>
        <taxon>Agaricomycotina</taxon>
        <taxon>Agaricomycetes</taxon>
        <taxon>Agaricomycetidae</taxon>
        <taxon>Boletales</taxon>
        <taxon>Boletineae</taxon>
        <taxon>Boletaceae</taxon>
        <taxon>Boletoideae</taxon>
        <taxon>Boletus</taxon>
    </lineage>
</organism>
<feature type="domain" description="DUF6606" evidence="1">
    <location>
        <begin position="10"/>
        <end position="99"/>
    </location>
</feature>
<evidence type="ECO:0000313" key="3">
    <source>
        <dbReference type="Proteomes" id="UP000683000"/>
    </source>
</evidence>
<dbReference type="OrthoDB" id="3182339at2759"/>
<dbReference type="Pfam" id="PF20255">
    <property type="entry name" value="DUF6606"/>
    <property type="match status" value="1"/>
</dbReference>
<name>A0A8I2YNJ8_9AGAM</name>
<proteinExistence type="predicted"/>
<comment type="caution">
    <text evidence="2">The sequence shown here is derived from an EMBL/GenBank/DDBJ whole genome shotgun (WGS) entry which is preliminary data.</text>
</comment>
<dbReference type="Proteomes" id="UP000683000">
    <property type="component" value="Unassembled WGS sequence"/>
</dbReference>
<keyword evidence="3" id="KW-1185">Reference proteome</keyword>
<gene>
    <name evidence="2" type="ORF">JVT61DRAFT_3506</name>
</gene>
<evidence type="ECO:0000259" key="1">
    <source>
        <dbReference type="Pfam" id="PF20255"/>
    </source>
</evidence>
<dbReference type="EMBL" id="JAGFBS010000015">
    <property type="protein sequence ID" value="KAG6375284.1"/>
    <property type="molecule type" value="Genomic_DNA"/>
</dbReference>
<dbReference type="InterPro" id="IPR046541">
    <property type="entry name" value="DUF6606"/>
</dbReference>
<sequence>METNIALEYIITHVFCPLRLPGADDHSFPNDQALIEAVVDAAHAYTRVVADAGHSEWHSIANMLENLGVTVQSAKLDTGRVMSQLSDMQQGGTCPKFVTHLAMAADDSNDV</sequence>
<evidence type="ECO:0000313" key="2">
    <source>
        <dbReference type="EMBL" id="KAG6375284.1"/>
    </source>
</evidence>
<accession>A0A8I2YNJ8</accession>